<organism evidence="1 2">
    <name type="scientific">Stylosanthes scabra</name>
    <dbReference type="NCBI Taxonomy" id="79078"/>
    <lineage>
        <taxon>Eukaryota</taxon>
        <taxon>Viridiplantae</taxon>
        <taxon>Streptophyta</taxon>
        <taxon>Embryophyta</taxon>
        <taxon>Tracheophyta</taxon>
        <taxon>Spermatophyta</taxon>
        <taxon>Magnoliopsida</taxon>
        <taxon>eudicotyledons</taxon>
        <taxon>Gunneridae</taxon>
        <taxon>Pentapetalae</taxon>
        <taxon>rosids</taxon>
        <taxon>fabids</taxon>
        <taxon>Fabales</taxon>
        <taxon>Fabaceae</taxon>
        <taxon>Papilionoideae</taxon>
        <taxon>50 kb inversion clade</taxon>
        <taxon>dalbergioids sensu lato</taxon>
        <taxon>Dalbergieae</taxon>
        <taxon>Pterocarpus clade</taxon>
        <taxon>Stylosanthes</taxon>
    </lineage>
</organism>
<proteinExistence type="predicted"/>
<sequence>MVAAAIQNYFITIIPMLPKLCREGHRDPDSKRRSWNHRSVLGLPSLSSRSATSRCFGSFFSPSLWPLLQAVAGSFSGVIPWKDSRQEMRRLHKDESPQQPRQKTCIIHHRDDVVLGAAACRSCVLAIIYTSYRSCSVLRHRHCALSPRRSTDLGAVHDSTFDDAITAVLSLICHVIAR</sequence>
<dbReference type="EMBL" id="JASCZI010000816">
    <property type="protein sequence ID" value="MED6113479.1"/>
    <property type="molecule type" value="Genomic_DNA"/>
</dbReference>
<name>A0ABU6QQW2_9FABA</name>
<protein>
    <submittedName>
        <fullName evidence="1">Uncharacterized protein</fullName>
    </submittedName>
</protein>
<evidence type="ECO:0000313" key="1">
    <source>
        <dbReference type="EMBL" id="MED6113479.1"/>
    </source>
</evidence>
<evidence type="ECO:0000313" key="2">
    <source>
        <dbReference type="Proteomes" id="UP001341840"/>
    </source>
</evidence>
<gene>
    <name evidence="1" type="ORF">PIB30_071139</name>
</gene>
<comment type="caution">
    <text evidence="1">The sequence shown here is derived from an EMBL/GenBank/DDBJ whole genome shotgun (WGS) entry which is preliminary data.</text>
</comment>
<dbReference type="Proteomes" id="UP001341840">
    <property type="component" value="Unassembled WGS sequence"/>
</dbReference>
<keyword evidence="2" id="KW-1185">Reference proteome</keyword>
<reference evidence="1 2" key="1">
    <citation type="journal article" date="2023" name="Plants (Basel)">
        <title>Bridging the Gap: Combining Genomics and Transcriptomics Approaches to Understand Stylosanthes scabra, an Orphan Legume from the Brazilian Caatinga.</title>
        <authorList>
            <person name="Ferreira-Neto J.R.C."/>
            <person name="da Silva M.D."/>
            <person name="Binneck E."/>
            <person name="de Melo N.F."/>
            <person name="da Silva R.H."/>
            <person name="de Melo A.L.T.M."/>
            <person name="Pandolfi V."/>
            <person name="Bustamante F.O."/>
            <person name="Brasileiro-Vidal A.C."/>
            <person name="Benko-Iseppon A.M."/>
        </authorList>
    </citation>
    <scope>NUCLEOTIDE SEQUENCE [LARGE SCALE GENOMIC DNA]</scope>
    <source>
        <tissue evidence="1">Leaves</tissue>
    </source>
</reference>
<accession>A0ABU6QQW2</accession>